<evidence type="ECO:0000256" key="7">
    <source>
        <dbReference type="ARBA" id="ARBA00049164"/>
    </source>
</evidence>
<dbReference type="RefSeq" id="WP_037236908.1">
    <property type="nucleotide sequence ID" value="NZ_BAWF01000043.1"/>
</dbReference>
<dbReference type="GO" id="GO:0004022">
    <property type="term" value="F:alcohol dehydrogenase (NAD+) activity"/>
    <property type="evidence" value="ECO:0007669"/>
    <property type="project" value="UniProtKB-EC"/>
</dbReference>
<dbReference type="InterPro" id="IPR011032">
    <property type="entry name" value="GroES-like_sf"/>
</dbReference>
<evidence type="ECO:0000259" key="10">
    <source>
        <dbReference type="SMART" id="SM00829"/>
    </source>
</evidence>
<evidence type="ECO:0000313" key="12">
    <source>
        <dbReference type="Proteomes" id="UP000019491"/>
    </source>
</evidence>
<dbReference type="NCBIfam" id="TIGR03989">
    <property type="entry name" value="Rxyl_3153"/>
    <property type="match status" value="1"/>
</dbReference>
<dbReference type="OrthoDB" id="3567264at2"/>
<keyword evidence="6" id="KW-0560">Oxidoreductase</keyword>
<evidence type="ECO:0000256" key="8">
    <source>
        <dbReference type="ARBA" id="ARBA00049243"/>
    </source>
</evidence>
<keyword evidence="12" id="KW-1185">Reference proteome</keyword>
<dbReference type="SMART" id="SM00829">
    <property type="entry name" value="PKS_ER"/>
    <property type="match status" value="1"/>
</dbReference>
<dbReference type="AlphaFoldDB" id="X0PWG7"/>
<dbReference type="InterPro" id="IPR013149">
    <property type="entry name" value="ADH-like_C"/>
</dbReference>
<name>X0PWG7_RHOWR</name>
<dbReference type="InterPro" id="IPR023921">
    <property type="entry name" value="ADH_Zn_actinomycetes"/>
</dbReference>
<comment type="catalytic activity">
    <reaction evidence="8">
        <text>a primary alcohol + NAD(+) = an aldehyde + NADH + H(+)</text>
        <dbReference type="Rhea" id="RHEA:10736"/>
        <dbReference type="ChEBI" id="CHEBI:15378"/>
        <dbReference type="ChEBI" id="CHEBI:15734"/>
        <dbReference type="ChEBI" id="CHEBI:17478"/>
        <dbReference type="ChEBI" id="CHEBI:57540"/>
        <dbReference type="ChEBI" id="CHEBI:57945"/>
        <dbReference type="EC" id="1.1.1.1"/>
    </reaction>
</comment>
<keyword evidence="5 9" id="KW-0862">Zinc</keyword>
<sequence>MPTQSRAAVCWEVGRTWEVVDCLVADPGPGEVLVRMEAAGLCHSDDHNVTGDFPAQLPVVGGHEGAGTVVAVGTGVNRVREGDAVMTLALQTCGQCRYCSDGRSYLCDRNADVMTGARADGSFAFTTTDGLGIGAYGQLGTFSEYSLVQESRLMPFERDIPAAVAAVTACGVVTGFGSAVRVAQIRNGDTVVVVGVGGVGMSAVMGAKNAGAAQIVAVDPVASKREEALAFGATHTAADVDQATELVRGLTRNRMAEAAIITVGVMNGAMLGPVSALVGKGGNVVMTSVSRFDDNQATLPLVEFAMSAKSLLGVVMGQTRPLADVDRILALYRSGSLPLDRLVSRTYKLDDINLGYRDMHDGKNIRGVLTF</sequence>
<dbReference type="InterPro" id="IPR036291">
    <property type="entry name" value="NAD(P)-bd_dom_sf"/>
</dbReference>
<evidence type="ECO:0000256" key="4">
    <source>
        <dbReference type="ARBA" id="ARBA00022723"/>
    </source>
</evidence>
<accession>X0PWG7</accession>
<dbReference type="PROSITE" id="PS00059">
    <property type="entry name" value="ADH_ZINC"/>
    <property type="match status" value="1"/>
</dbReference>
<gene>
    <name evidence="11" type="ORF">RW1_043_00730</name>
</gene>
<dbReference type="Pfam" id="PF08240">
    <property type="entry name" value="ADH_N"/>
    <property type="match status" value="1"/>
</dbReference>
<dbReference type="Proteomes" id="UP000019491">
    <property type="component" value="Unassembled WGS sequence"/>
</dbReference>
<dbReference type="GO" id="GO:0008270">
    <property type="term" value="F:zinc ion binding"/>
    <property type="evidence" value="ECO:0007669"/>
    <property type="project" value="InterPro"/>
</dbReference>
<dbReference type="EMBL" id="BAWF01000043">
    <property type="protein sequence ID" value="GAF47638.1"/>
    <property type="molecule type" value="Genomic_DNA"/>
</dbReference>
<comment type="cofactor">
    <cofactor evidence="1 9">
        <name>Zn(2+)</name>
        <dbReference type="ChEBI" id="CHEBI:29105"/>
    </cofactor>
</comment>
<dbReference type="Gene3D" id="3.40.50.720">
    <property type="entry name" value="NAD(P)-binding Rossmann-like Domain"/>
    <property type="match status" value="1"/>
</dbReference>
<dbReference type="SUPFAM" id="SSF50129">
    <property type="entry name" value="GroES-like"/>
    <property type="match status" value="2"/>
</dbReference>
<dbReference type="EC" id="1.1.1.1" evidence="3"/>
<dbReference type="Gene3D" id="3.90.180.10">
    <property type="entry name" value="Medium-chain alcohol dehydrogenases, catalytic domain"/>
    <property type="match status" value="1"/>
</dbReference>
<dbReference type="InterPro" id="IPR013154">
    <property type="entry name" value="ADH-like_N"/>
</dbReference>
<feature type="domain" description="Enoyl reductase (ER)" evidence="10">
    <location>
        <begin position="14"/>
        <end position="369"/>
    </location>
</feature>
<evidence type="ECO:0000256" key="2">
    <source>
        <dbReference type="ARBA" id="ARBA00008072"/>
    </source>
</evidence>
<comment type="caution">
    <text evidence="11">The sequence shown here is derived from an EMBL/GenBank/DDBJ whole genome shotgun (WGS) entry which is preliminary data.</text>
</comment>
<organism evidence="11 12">
    <name type="scientific">Rhodococcus wratislaviensis NBRC 100605</name>
    <dbReference type="NCBI Taxonomy" id="1219028"/>
    <lineage>
        <taxon>Bacteria</taxon>
        <taxon>Bacillati</taxon>
        <taxon>Actinomycetota</taxon>
        <taxon>Actinomycetes</taxon>
        <taxon>Mycobacteriales</taxon>
        <taxon>Nocardiaceae</taxon>
        <taxon>Rhodococcus</taxon>
    </lineage>
</organism>
<keyword evidence="4 9" id="KW-0479">Metal-binding</keyword>
<reference evidence="11 12" key="1">
    <citation type="submission" date="2014-02" db="EMBL/GenBank/DDBJ databases">
        <title>Whole genome shotgun sequence of Rhodococcus wratislaviensis NBRC 100605.</title>
        <authorList>
            <person name="Hosoyama A."/>
            <person name="Tsuchikane K."/>
            <person name="Yoshida I."/>
            <person name="Ohji S."/>
            <person name="Ichikawa N."/>
            <person name="Yamazoe A."/>
            <person name="Fujita N."/>
        </authorList>
    </citation>
    <scope>NUCLEOTIDE SEQUENCE [LARGE SCALE GENOMIC DNA]</scope>
    <source>
        <strain evidence="11 12">NBRC 100605</strain>
    </source>
</reference>
<dbReference type="Pfam" id="PF00107">
    <property type="entry name" value="ADH_zinc_N"/>
    <property type="match status" value="1"/>
</dbReference>
<dbReference type="InterPro" id="IPR002328">
    <property type="entry name" value="ADH_Zn_CS"/>
</dbReference>
<proteinExistence type="inferred from homology"/>
<evidence type="ECO:0000313" key="11">
    <source>
        <dbReference type="EMBL" id="GAF47638.1"/>
    </source>
</evidence>
<dbReference type="PANTHER" id="PTHR43350">
    <property type="entry name" value="NAD-DEPENDENT ALCOHOL DEHYDROGENASE"/>
    <property type="match status" value="1"/>
</dbReference>
<protein>
    <recommendedName>
        <fullName evidence="3">alcohol dehydrogenase</fullName>
        <ecNumber evidence="3">1.1.1.1</ecNumber>
    </recommendedName>
</protein>
<evidence type="ECO:0000256" key="6">
    <source>
        <dbReference type="ARBA" id="ARBA00023002"/>
    </source>
</evidence>
<dbReference type="PANTHER" id="PTHR43350:SF21">
    <property type="entry name" value="S-NITROSOMYCOTHIOL REDUCTASE MSCR"/>
    <property type="match status" value="1"/>
</dbReference>
<comment type="similarity">
    <text evidence="2 9">Belongs to the zinc-containing alcohol dehydrogenase family.</text>
</comment>
<dbReference type="SUPFAM" id="SSF51735">
    <property type="entry name" value="NAD(P)-binding Rossmann-fold domains"/>
    <property type="match status" value="1"/>
</dbReference>
<evidence type="ECO:0000256" key="5">
    <source>
        <dbReference type="ARBA" id="ARBA00022833"/>
    </source>
</evidence>
<evidence type="ECO:0000256" key="1">
    <source>
        <dbReference type="ARBA" id="ARBA00001947"/>
    </source>
</evidence>
<comment type="catalytic activity">
    <reaction evidence="7">
        <text>a secondary alcohol + NAD(+) = a ketone + NADH + H(+)</text>
        <dbReference type="Rhea" id="RHEA:10740"/>
        <dbReference type="ChEBI" id="CHEBI:15378"/>
        <dbReference type="ChEBI" id="CHEBI:17087"/>
        <dbReference type="ChEBI" id="CHEBI:35681"/>
        <dbReference type="ChEBI" id="CHEBI:57540"/>
        <dbReference type="ChEBI" id="CHEBI:57945"/>
        <dbReference type="EC" id="1.1.1.1"/>
    </reaction>
</comment>
<dbReference type="InterPro" id="IPR020843">
    <property type="entry name" value="ER"/>
</dbReference>
<evidence type="ECO:0000256" key="3">
    <source>
        <dbReference type="ARBA" id="ARBA00013190"/>
    </source>
</evidence>
<evidence type="ECO:0000256" key="9">
    <source>
        <dbReference type="RuleBase" id="RU361277"/>
    </source>
</evidence>